<feature type="region of interest" description="Disordered" evidence="1">
    <location>
        <begin position="554"/>
        <end position="573"/>
    </location>
</feature>
<feature type="region of interest" description="Disordered" evidence="1">
    <location>
        <begin position="145"/>
        <end position="236"/>
    </location>
</feature>
<evidence type="ECO:0000259" key="2">
    <source>
        <dbReference type="PROSITE" id="PS50805"/>
    </source>
</evidence>
<feature type="compositionally biased region" description="Basic and acidic residues" evidence="1">
    <location>
        <begin position="183"/>
        <end position="199"/>
    </location>
</feature>
<dbReference type="Pfam" id="PF01352">
    <property type="entry name" value="KRAB"/>
    <property type="match status" value="1"/>
</dbReference>
<dbReference type="Pfam" id="PF15287">
    <property type="entry name" value="KRBA1"/>
    <property type="match status" value="6"/>
</dbReference>
<dbReference type="PANTHER" id="PTHR22740">
    <property type="entry name" value="PROTEIN KRBA1"/>
    <property type="match status" value="1"/>
</dbReference>
<dbReference type="InterPro" id="IPR040095">
    <property type="entry name" value="KRBA1"/>
</dbReference>
<feature type="compositionally biased region" description="Low complexity" evidence="1">
    <location>
        <begin position="489"/>
        <end position="500"/>
    </location>
</feature>
<evidence type="ECO:0000256" key="1">
    <source>
        <dbReference type="SAM" id="MobiDB-lite"/>
    </source>
</evidence>
<reference evidence="4" key="1">
    <citation type="submission" date="2025-08" db="UniProtKB">
        <authorList>
            <consortium name="RefSeq"/>
        </authorList>
    </citation>
    <scope>IDENTIFICATION</scope>
    <source>
        <tissue evidence="4">Blood</tissue>
    </source>
</reference>
<dbReference type="InterPro" id="IPR036051">
    <property type="entry name" value="KRAB_dom_sf"/>
</dbReference>
<sequence length="875" mass="90502">MARQVSIAFQDLAVWFSKEEWRLLGEGQRALYRDVMRENYEMLVSLGTAELLPLSAFLSPTEPGGAMGGGSSADEGQEPAREGPSGGTPQHSLHLTALVQLVKEIPEFLFGEVSPESGGASLDGERASPEAVAMETCPLQGLLDCLPDTPVSRPSLATTPSGSSSSSGPSRTRGQGSPLVLKTADRPRPEEEEGSRTPVREPSPPACGLGRRKSHRKQERGTSAPGAAGISPGNSPLQGLINCLKDILVPGPQHPEASPSLLPPVPGLSRLTRAELEPGSPPWGVKSEAVSGDCPLQGLLNCLKEIPEAQLRHPTPSGVGVPQLPEDPGARKRNSGGRSPGPGAGSMLSVKMEDDWAPSPPAPASCQLSKRTHSPAATGGPGGDRHSRGLQVPSWVPVAQAGSASSSALEALEACLKGIPLSGSLPPQPPTTSWSRSPQPGDPGSQRPQLQPLGLHSKALHGTPTSFSSSSSTDGDLDFQSLESSQVRPPGKGSPVGSSPLQGLENCLREIPVPGPQPAWSWSSAGDRGPRRAEAKNWTADTEGLRGEACAPARLGQRSGGVPTRSVQLASPQALTSSSVPACCQRGLKDHGAIRPGPGRWLQDGVATKPSPLHCLENSLKGILPGRPLRFACLAGPGSGPGPSSSPSPGSSSSFSSSEGEDLRLEPELWQPLLQERGRLPSCKGPGPPSLRPGGAPAGSSPGEVPRRAEPRDPCGLSAGKGEEKTGHRSQSPWREVHSETLGRPGPLGSTGGEAAVNPSPAPQLERKPRPGPCRPPGPAHGSLSWKPSVSEESRGLGPGSGRPSVAGDLVAPPSPQVARSPVAQGWAGSQRLHSYPAALPEAQLLPAGRAGQNPGAQCGESLFFTSFWALWGHR</sequence>
<feature type="compositionally biased region" description="Low complexity" evidence="1">
    <location>
        <begin position="642"/>
        <end position="658"/>
    </location>
</feature>
<feature type="compositionally biased region" description="Low complexity" evidence="1">
    <location>
        <begin position="158"/>
        <end position="178"/>
    </location>
</feature>
<dbReference type="SUPFAM" id="SSF109640">
    <property type="entry name" value="KRAB domain (Kruppel-associated box)"/>
    <property type="match status" value="1"/>
</dbReference>
<feature type="region of interest" description="Disordered" evidence="1">
    <location>
        <begin position="60"/>
        <end position="91"/>
    </location>
</feature>
<feature type="region of interest" description="Disordered" evidence="1">
    <location>
        <begin position="630"/>
        <end position="830"/>
    </location>
</feature>
<dbReference type="Gene3D" id="6.10.140.140">
    <property type="match status" value="1"/>
</dbReference>
<feature type="domain" description="KRAB" evidence="2">
    <location>
        <begin position="7"/>
        <end position="89"/>
    </location>
</feature>
<keyword evidence="3" id="KW-1185">Reference proteome</keyword>
<dbReference type="SMART" id="SM01258">
    <property type="entry name" value="KRBA1"/>
    <property type="match status" value="6"/>
</dbReference>
<dbReference type="PANTHER" id="PTHR22740:SF3">
    <property type="entry name" value="PROTEIN KRBA1"/>
    <property type="match status" value="1"/>
</dbReference>
<organism evidence="3 4">
    <name type="scientific">Equus przewalskii</name>
    <name type="common">Przewalski's horse</name>
    <name type="synonym">Equus caballus przewalskii</name>
    <dbReference type="NCBI Taxonomy" id="9798"/>
    <lineage>
        <taxon>Eukaryota</taxon>
        <taxon>Metazoa</taxon>
        <taxon>Chordata</taxon>
        <taxon>Craniata</taxon>
        <taxon>Vertebrata</taxon>
        <taxon>Euteleostomi</taxon>
        <taxon>Mammalia</taxon>
        <taxon>Eutheria</taxon>
        <taxon>Laurasiatheria</taxon>
        <taxon>Perissodactyla</taxon>
        <taxon>Equidae</taxon>
        <taxon>Equus</taxon>
    </lineage>
</organism>
<protein>
    <submittedName>
        <fullName evidence="4">Protein KRBA1 isoform X21</fullName>
    </submittedName>
</protein>
<evidence type="ECO:0000313" key="3">
    <source>
        <dbReference type="Proteomes" id="UP001652662"/>
    </source>
</evidence>
<feature type="region of interest" description="Disordered" evidence="1">
    <location>
        <begin position="419"/>
        <end position="546"/>
    </location>
</feature>
<dbReference type="RefSeq" id="XP_070472809.1">
    <property type="nucleotide sequence ID" value="XM_070616708.1"/>
</dbReference>
<dbReference type="GeneID" id="103565711"/>
<feature type="compositionally biased region" description="Low complexity" evidence="1">
    <location>
        <begin position="692"/>
        <end position="703"/>
    </location>
</feature>
<gene>
    <name evidence="4" type="primary">KRBA1</name>
</gene>
<name>A0ABM4P6J4_EQUPR</name>
<dbReference type="Proteomes" id="UP001652662">
    <property type="component" value="Chromosome 4"/>
</dbReference>
<dbReference type="InterPro" id="IPR029317">
    <property type="entry name" value="KRBA1_rpt"/>
</dbReference>
<dbReference type="InterPro" id="IPR001909">
    <property type="entry name" value="KRAB"/>
</dbReference>
<feature type="region of interest" description="Disordered" evidence="1">
    <location>
        <begin position="311"/>
        <end position="394"/>
    </location>
</feature>
<dbReference type="PROSITE" id="PS50805">
    <property type="entry name" value="KRAB"/>
    <property type="match status" value="1"/>
</dbReference>
<proteinExistence type="predicted"/>
<accession>A0ABM4P6J4</accession>
<dbReference type="SMART" id="SM00349">
    <property type="entry name" value="KRAB"/>
    <property type="match status" value="1"/>
</dbReference>
<evidence type="ECO:0000313" key="4">
    <source>
        <dbReference type="RefSeq" id="XP_070472809.1"/>
    </source>
</evidence>
<dbReference type="CDD" id="cd07765">
    <property type="entry name" value="KRAB_A-box"/>
    <property type="match status" value="1"/>
</dbReference>